<gene>
    <name evidence="2" type="ORF">G7Y89_g4733</name>
</gene>
<proteinExistence type="predicted"/>
<name>A0A8H4RNV4_9HELO</name>
<dbReference type="Proteomes" id="UP000566819">
    <property type="component" value="Unassembled WGS sequence"/>
</dbReference>
<evidence type="ECO:0000256" key="1">
    <source>
        <dbReference type="SAM" id="MobiDB-lite"/>
    </source>
</evidence>
<feature type="region of interest" description="Disordered" evidence="1">
    <location>
        <begin position="33"/>
        <end position="108"/>
    </location>
</feature>
<dbReference type="AlphaFoldDB" id="A0A8H4RNV4"/>
<dbReference type="OrthoDB" id="3562608at2759"/>
<feature type="compositionally biased region" description="Polar residues" evidence="1">
    <location>
        <begin position="60"/>
        <end position="73"/>
    </location>
</feature>
<evidence type="ECO:0000313" key="2">
    <source>
        <dbReference type="EMBL" id="KAF4633392.1"/>
    </source>
</evidence>
<dbReference type="EMBL" id="JAAMPI010000264">
    <property type="protein sequence ID" value="KAF4633392.1"/>
    <property type="molecule type" value="Genomic_DNA"/>
</dbReference>
<protein>
    <submittedName>
        <fullName evidence="2">Uncharacterized protein</fullName>
    </submittedName>
</protein>
<comment type="caution">
    <text evidence="2">The sequence shown here is derived from an EMBL/GenBank/DDBJ whole genome shotgun (WGS) entry which is preliminary data.</text>
</comment>
<feature type="compositionally biased region" description="Polar residues" evidence="1">
    <location>
        <begin position="86"/>
        <end position="108"/>
    </location>
</feature>
<accession>A0A8H4RNV4</accession>
<reference evidence="2 3" key="1">
    <citation type="submission" date="2020-03" db="EMBL/GenBank/DDBJ databases">
        <title>Draft Genome Sequence of Cudoniella acicularis.</title>
        <authorList>
            <person name="Buettner E."/>
            <person name="Kellner H."/>
        </authorList>
    </citation>
    <scope>NUCLEOTIDE SEQUENCE [LARGE SCALE GENOMIC DNA]</scope>
    <source>
        <strain evidence="2 3">DSM 108380</strain>
    </source>
</reference>
<keyword evidence="3" id="KW-1185">Reference proteome</keyword>
<evidence type="ECO:0000313" key="3">
    <source>
        <dbReference type="Proteomes" id="UP000566819"/>
    </source>
</evidence>
<organism evidence="2 3">
    <name type="scientific">Cudoniella acicularis</name>
    <dbReference type="NCBI Taxonomy" id="354080"/>
    <lineage>
        <taxon>Eukaryota</taxon>
        <taxon>Fungi</taxon>
        <taxon>Dikarya</taxon>
        <taxon>Ascomycota</taxon>
        <taxon>Pezizomycotina</taxon>
        <taxon>Leotiomycetes</taxon>
        <taxon>Helotiales</taxon>
        <taxon>Tricladiaceae</taxon>
        <taxon>Cudoniella</taxon>
    </lineage>
</organism>
<sequence>MARLDDCEPIFGKPGEVILVGLSGARICPRVENRNQQAQEAPHSMERGYSSSSSPRASDGQYSNAGSYQQAQPASHHGSGLYAPSTRATQEYANYSNQGGNQQLATTSNYTSSAQYPAIAPGFYESSTSSRY</sequence>